<evidence type="ECO:0000313" key="4">
    <source>
        <dbReference type="Proteomes" id="UP000595917"/>
    </source>
</evidence>
<dbReference type="CDD" id="cd06850">
    <property type="entry name" value="biotinyl_domain"/>
    <property type="match status" value="1"/>
</dbReference>
<dbReference type="AlphaFoldDB" id="A0A7T8BCG9"/>
<evidence type="ECO:0000256" key="1">
    <source>
        <dbReference type="ARBA" id="ARBA00023267"/>
    </source>
</evidence>
<gene>
    <name evidence="3" type="ORF">JFL75_16395</name>
</gene>
<sequence length="134" mass="13710">MNAVISAAVHEYRNSNTDVASDRYVVTVNGTDYRTAVSSSGAVTAAAAPAEQSIPTQAAGNTPIPSPVAGTVIRYMVNEGDKVSPGDTVIIIESMKMELEIKATVSGTVHCLAAPGAHVAAQEILAEILTGASQ</sequence>
<dbReference type="Pfam" id="PF00364">
    <property type="entry name" value="Biotin_lipoyl"/>
    <property type="match status" value="1"/>
</dbReference>
<keyword evidence="1" id="KW-0092">Biotin</keyword>
<dbReference type="Gene3D" id="2.40.50.100">
    <property type="match status" value="1"/>
</dbReference>
<proteinExistence type="predicted"/>
<dbReference type="KEGG" id="bhc:JFL75_16395"/>
<reference evidence="3" key="1">
    <citation type="submission" date="2021-01" db="EMBL/GenBank/DDBJ databases">
        <title>Description of Breznakiella homolactica.</title>
        <authorList>
            <person name="Song Y."/>
            <person name="Brune A."/>
        </authorList>
    </citation>
    <scope>NUCLEOTIDE SEQUENCE</scope>
    <source>
        <strain evidence="3">RmG30</strain>
    </source>
</reference>
<feature type="domain" description="Lipoyl-binding" evidence="2">
    <location>
        <begin position="49"/>
        <end position="129"/>
    </location>
</feature>
<name>A0A7T8BCG9_9SPIR</name>
<dbReference type="PANTHER" id="PTHR45266:SF3">
    <property type="entry name" value="OXALOACETATE DECARBOXYLASE ALPHA CHAIN"/>
    <property type="match status" value="1"/>
</dbReference>
<dbReference type="EMBL" id="CP067089">
    <property type="protein sequence ID" value="QQO11421.1"/>
    <property type="molecule type" value="Genomic_DNA"/>
</dbReference>
<dbReference type="PANTHER" id="PTHR45266">
    <property type="entry name" value="OXALOACETATE DECARBOXYLASE ALPHA CHAIN"/>
    <property type="match status" value="1"/>
</dbReference>
<dbReference type="PROSITE" id="PS50968">
    <property type="entry name" value="BIOTINYL_LIPOYL"/>
    <property type="match status" value="1"/>
</dbReference>
<dbReference type="InterPro" id="IPR050709">
    <property type="entry name" value="Biotin_Carboxyl_Carrier/Decarb"/>
</dbReference>
<dbReference type="InterPro" id="IPR000089">
    <property type="entry name" value="Biotin_lipoyl"/>
</dbReference>
<protein>
    <submittedName>
        <fullName evidence="3">Biotin/lipoyl-binding protein</fullName>
    </submittedName>
</protein>
<organism evidence="3 4">
    <name type="scientific">Breznakiella homolactica</name>
    <dbReference type="NCBI Taxonomy" id="2798577"/>
    <lineage>
        <taxon>Bacteria</taxon>
        <taxon>Pseudomonadati</taxon>
        <taxon>Spirochaetota</taxon>
        <taxon>Spirochaetia</taxon>
        <taxon>Spirochaetales</taxon>
        <taxon>Breznakiellaceae</taxon>
        <taxon>Breznakiella</taxon>
    </lineage>
</organism>
<dbReference type="Proteomes" id="UP000595917">
    <property type="component" value="Chromosome"/>
</dbReference>
<evidence type="ECO:0000259" key="2">
    <source>
        <dbReference type="PROSITE" id="PS50968"/>
    </source>
</evidence>
<dbReference type="InterPro" id="IPR011053">
    <property type="entry name" value="Single_hybrid_motif"/>
</dbReference>
<accession>A0A7T8BCG9</accession>
<dbReference type="SUPFAM" id="SSF51230">
    <property type="entry name" value="Single hybrid motif"/>
    <property type="match status" value="1"/>
</dbReference>
<keyword evidence="4" id="KW-1185">Reference proteome</keyword>
<evidence type="ECO:0000313" key="3">
    <source>
        <dbReference type="EMBL" id="QQO11421.1"/>
    </source>
</evidence>